<comment type="caution">
    <text evidence="1">The sequence shown here is derived from an EMBL/GenBank/DDBJ whole genome shotgun (WGS) entry which is preliminary data.</text>
</comment>
<name>A0A928VVV3_9CYAN</name>
<keyword evidence="2" id="KW-1185">Reference proteome</keyword>
<dbReference type="EMBL" id="JADEXN010000161">
    <property type="protein sequence ID" value="MBE9041187.1"/>
    <property type="molecule type" value="Genomic_DNA"/>
</dbReference>
<evidence type="ECO:0000313" key="2">
    <source>
        <dbReference type="Proteomes" id="UP000621799"/>
    </source>
</evidence>
<protein>
    <submittedName>
        <fullName evidence="1">Uncharacterized protein</fullName>
    </submittedName>
</protein>
<evidence type="ECO:0000313" key="1">
    <source>
        <dbReference type="EMBL" id="MBE9041187.1"/>
    </source>
</evidence>
<dbReference type="Proteomes" id="UP000621799">
    <property type="component" value="Unassembled WGS sequence"/>
</dbReference>
<proteinExistence type="predicted"/>
<dbReference type="RefSeq" id="WP_264321413.1">
    <property type="nucleotide sequence ID" value="NZ_JADEXN010000161.1"/>
</dbReference>
<dbReference type="AlphaFoldDB" id="A0A928VVV3"/>
<organism evidence="1 2">
    <name type="scientific">Zarconia navalis LEGE 11467</name>
    <dbReference type="NCBI Taxonomy" id="1828826"/>
    <lineage>
        <taxon>Bacteria</taxon>
        <taxon>Bacillati</taxon>
        <taxon>Cyanobacteriota</taxon>
        <taxon>Cyanophyceae</taxon>
        <taxon>Oscillatoriophycideae</taxon>
        <taxon>Oscillatoriales</taxon>
        <taxon>Oscillatoriales incertae sedis</taxon>
        <taxon>Zarconia</taxon>
        <taxon>Zarconia navalis</taxon>
    </lineage>
</organism>
<accession>A0A928VVV3</accession>
<sequence>MTNCPCCSHRMLRHIRDRKVYWFCCHCWQEMPDLSELKDCELALDRNDLAFERLQLDIAKIAGSRGKPSEISQQ</sequence>
<reference evidence="1" key="1">
    <citation type="submission" date="2020-10" db="EMBL/GenBank/DDBJ databases">
        <authorList>
            <person name="Castelo-Branco R."/>
            <person name="Eusebio N."/>
            <person name="Adriana R."/>
            <person name="Vieira A."/>
            <person name="Brugerolle De Fraissinette N."/>
            <person name="Rezende De Castro R."/>
            <person name="Schneider M.P."/>
            <person name="Vasconcelos V."/>
            <person name="Leao P.N."/>
        </authorList>
    </citation>
    <scope>NUCLEOTIDE SEQUENCE</scope>
    <source>
        <strain evidence="1">LEGE 11467</strain>
    </source>
</reference>
<gene>
    <name evidence="1" type="ORF">IQ235_10395</name>
</gene>